<evidence type="ECO:0000313" key="1">
    <source>
        <dbReference type="EMBL" id="CAE4635277.1"/>
    </source>
</evidence>
<protein>
    <recommendedName>
        <fullName evidence="2">Phosphoribulokinase/uridine kinase domain-containing protein</fullName>
    </recommendedName>
</protein>
<gene>
    <name evidence="1" type="ORF">AMON00008_LOCUS45368</name>
</gene>
<organism evidence="1">
    <name type="scientific">Alexandrium monilatum</name>
    <dbReference type="NCBI Taxonomy" id="311494"/>
    <lineage>
        <taxon>Eukaryota</taxon>
        <taxon>Sar</taxon>
        <taxon>Alveolata</taxon>
        <taxon>Dinophyceae</taxon>
        <taxon>Gonyaulacales</taxon>
        <taxon>Pyrocystaceae</taxon>
        <taxon>Alexandrium</taxon>
    </lineage>
</organism>
<evidence type="ECO:0008006" key="2">
    <source>
        <dbReference type="Google" id="ProtNLM"/>
    </source>
</evidence>
<proteinExistence type="predicted"/>
<dbReference type="PANTHER" id="PTHR10285">
    <property type="entry name" value="URIDINE KINASE"/>
    <property type="match status" value="1"/>
</dbReference>
<dbReference type="AlphaFoldDB" id="A0A7S4S5T4"/>
<dbReference type="EMBL" id="HBNR01064249">
    <property type="protein sequence ID" value="CAE4635277.1"/>
    <property type="molecule type" value="Transcribed_RNA"/>
</dbReference>
<dbReference type="SUPFAM" id="SSF52540">
    <property type="entry name" value="P-loop containing nucleoside triphosphate hydrolases"/>
    <property type="match status" value="1"/>
</dbReference>
<name>A0A7S4S5T4_9DINO</name>
<accession>A0A7S4S5T4</accession>
<reference evidence="1" key="1">
    <citation type="submission" date="2021-01" db="EMBL/GenBank/DDBJ databases">
        <authorList>
            <person name="Corre E."/>
            <person name="Pelletier E."/>
            <person name="Niang G."/>
            <person name="Scheremetjew M."/>
            <person name="Finn R."/>
            <person name="Kale V."/>
            <person name="Holt S."/>
            <person name="Cochrane G."/>
            <person name="Meng A."/>
            <person name="Brown T."/>
            <person name="Cohen L."/>
        </authorList>
    </citation>
    <scope>NUCLEOTIDE SEQUENCE</scope>
    <source>
        <strain evidence="1">CCMP3105</strain>
    </source>
</reference>
<sequence>MGSFGGRCGGEAAVAPGDGDAAPTTDGLRRVLLVGVGGPSCSGKSTLAGKIAERLGSPLQPVQLDWYFVPSRMPKDPRWGRNWETPEGVDFFRLGEDLHWLVESLRRVDRVPERLKLSPPCCHGGVDLVREGWAGLQLGIAEPMVVVAEGFLMFHNKAVGAMFDVAVWLEAERDVCSKRRHQREARDMDFELFSEWYREVVWSHFLTHRDVQLKNVPGALRLDAGERPEALLRGATTHCRKRLGLAC</sequence>
<dbReference type="InterPro" id="IPR027417">
    <property type="entry name" value="P-loop_NTPase"/>
</dbReference>
<dbReference type="Gene3D" id="3.40.50.300">
    <property type="entry name" value="P-loop containing nucleotide triphosphate hydrolases"/>
    <property type="match status" value="1"/>
</dbReference>